<keyword evidence="3 7" id="KW-0548">Nucleotidyltransferase</keyword>
<reference evidence="7 8" key="1">
    <citation type="submission" date="2015-09" db="EMBL/GenBank/DDBJ databases">
        <authorList>
            <consortium name="Pathogen Informatics"/>
        </authorList>
    </citation>
    <scope>NUCLEOTIDE SEQUENCE [LARGE SCALE GENOMIC DNA]</scope>
    <source>
        <strain evidence="7 8">2789STDY5608868</strain>
    </source>
</reference>
<protein>
    <submittedName>
        <fullName evidence="7">DNA polymerase IV</fullName>
        <ecNumber evidence="7">2.7.7.7</ecNumber>
    </submittedName>
</protein>
<dbReference type="Pfam" id="PF11799">
    <property type="entry name" value="IMS_C"/>
    <property type="match status" value="1"/>
</dbReference>
<dbReference type="GO" id="GO:0009432">
    <property type="term" value="P:SOS response"/>
    <property type="evidence" value="ECO:0007669"/>
    <property type="project" value="TreeGrafter"/>
</dbReference>
<accession>A0A173UJT2</accession>
<name>A0A173UJT2_ANAHA</name>
<dbReference type="InterPro" id="IPR050116">
    <property type="entry name" value="DNA_polymerase-Y"/>
</dbReference>
<dbReference type="GO" id="GO:0003887">
    <property type="term" value="F:DNA-directed DNA polymerase activity"/>
    <property type="evidence" value="ECO:0007669"/>
    <property type="project" value="UniProtKB-KW"/>
</dbReference>
<evidence type="ECO:0000313" key="8">
    <source>
        <dbReference type="Proteomes" id="UP000095598"/>
    </source>
</evidence>
<evidence type="ECO:0000256" key="3">
    <source>
        <dbReference type="ARBA" id="ARBA00022695"/>
    </source>
</evidence>
<evidence type="ECO:0000256" key="4">
    <source>
        <dbReference type="ARBA" id="ARBA00022763"/>
    </source>
</evidence>
<organism evidence="7 8">
    <name type="scientific">Anaerostipes hadrus</name>
    <dbReference type="NCBI Taxonomy" id="649756"/>
    <lineage>
        <taxon>Bacteria</taxon>
        <taxon>Bacillati</taxon>
        <taxon>Bacillota</taxon>
        <taxon>Clostridia</taxon>
        <taxon>Lachnospirales</taxon>
        <taxon>Lachnospiraceae</taxon>
        <taxon>Anaerostipes</taxon>
    </lineage>
</organism>
<dbReference type="InterPro" id="IPR043128">
    <property type="entry name" value="Rev_trsase/Diguanyl_cyclase"/>
</dbReference>
<proteinExistence type="inferred from homology"/>
<keyword evidence="5" id="KW-0239">DNA-directed DNA polymerase</keyword>
<keyword evidence="7" id="KW-0808">Transferase</keyword>
<evidence type="ECO:0000256" key="2">
    <source>
        <dbReference type="ARBA" id="ARBA00022457"/>
    </source>
</evidence>
<dbReference type="RefSeq" id="WP_044924984.1">
    <property type="nucleotide sequence ID" value="NZ_CYXT01000028.1"/>
</dbReference>
<gene>
    <name evidence="7" type="primary">dinB_2</name>
    <name evidence="7" type="ORF">ERS852425_02900</name>
</gene>
<dbReference type="InterPro" id="IPR001126">
    <property type="entry name" value="UmuC"/>
</dbReference>
<dbReference type="GO" id="GO:0006281">
    <property type="term" value="P:DNA repair"/>
    <property type="evidence" value="ECO:0007669"/>
    <property type="project" value="InterPro"/>
</dbReference>
<keyword evidence="4" id="KW-0227">DNA damage</keyword>
<evidence type="ECO:0000256" key="1">
    <source>
        <dbReference type="ARBA" id="ARBA00010945"/>
    </source>
</evidence>
<dbReference type="AlphaFoldDB" id="A0A173UJT2"/>
<dbReference type="EMBL" id="CYXT01000028">
    <property type="protein sequence ID" value="CUN14325.1"/>
    <property type="molecule type" value="Genomic_DNA"/>
</dbReference>
<keyword evidence="2" id="KW-0515">Mutator protein</keyword>
<evidence type="ECO:0000313" key="7">
    <source>
        <dbReference type="EMBL" id="CUN14325.1"/>
    </source>
</evidence>
<dbReference type="GO" id="GO:0042276">
    <property type="term" value="P:error-prone translesion synthesis"/>
    <property type="evidence" value="ECO:0007669"/>
    <property type="project" value="TreeGrafter"/>
</dbReference>
<dbReference type="PROSITE" id="PS50173">
    <property type="entry name" value="UMUC"/>
    <property type="match status" value="1"/>
</dbReference>
<dbReference type="Gene3D" id="3.30.70.270">
    <property type="match status" value="1"/>
</dbReference>
<comment type="similarity">
    <text evidence="1">Belongs to the DNA polymerase type-Y family.</text>
</comment>
<dbReference type="PANTHER" id="PTHR11076:SF35">
    <property type="entry name" value="DNA REPAIR PROTEIN HOMOLOG YOBH"/>
    <property type="match status" value="1"/>
</dbReference>
<feature type="domain" description="UmuC" evidence="6">
    <location>
        <begin position="7"/>
        <end position="235"/>
    </location>
</feature>
<dbReference type="GO" id="GO:0005829">
    <property type="term" value="C:cytosol"/>
    <property type="evidence" value="ECO:0007669"/>
    <property type="project" value="TreeGrafter"/>
</dbReference>
<sequence>MTKTKAYIAIDLKSFYASVECKERNRDPLTTNLVVADQSRTEKTICLAVSPSLKSYGIPGRPRLFEVVQKIKEVNNTRRWRALNRTFTGSSDDSTELNANPALKVDYIVAPPRMEYYLEYSSKIYNIYLKYIAPEDIFPYSIDEVFIDATDYLNTYQMTARELAMTMIRDVLKTTGITATAGIGTNMYLCKIAMDIVAKHIKPDKDGVRIAELDEMSYRRKLWNHRPLTDFWRVGKGYAKKLEEHGLFSMGDVARCSVGKPNEFHNEELLYKMFGINAELLIDHAWGYEPCTMEQVKAYKPETNSVCSGQVLHCPYDFDKAKLVVKEMTDLMTLDLVDKRLVTDQIVLTVGYDIENLTDPDRYRKYKGSVTIDRYGRKVPKHAHGTTNLKRKTSSTMLITDAVMELYDRIVDKNLLIRRINITANKLVDESFSKEEETYEQLDLFTDYTVKEQEQAEEEAVLEREKRMQQTMLTIKKKFGKNAILKGMNLQEGATAKDRNEQIGGHKA</sequence>
<dbReference type="GO" id="GO:0003684">
    <property type="term" value="F:damaged DNA binding"/>
    <property type="evidence" value="ECO:0007669"/>
    <property type="project" value="InterPro"/>
</dbReference>
<dbReference type="Pfam" id="PF00817">
    <property type="entry name" value="IMS"/>
    <property type="match status" value="1"/>
</dbReference>
<dbReference type="InterPro" id="IPR043502">
    <property type="entry name" value="DNA/RNA_pol_sf"/>
</dbReference>
<dbReference type="Proteomes" id="UP000095598">
    <property type="component" value="Unassembled WGS sequence"/>
</dbReference>
<dbReference type="InterPro" id="IPR017961">
    <property type="entry name" value="DNA_pol_Y-fam_little_finger"/>
</dbReference>
<dbReference type="Gene3D" id="1.10.150.20">
    <property type="entry name" value="5' to 3' exonuclease, C-terminal subdomain"/>
    <property type="match status" value="1"/>
</dbReference>
<dbReference type="SUPFAM" id="SSF56672">
    <property type="entry name" value="DNA/RNA polymerases"/>
    <property type="match status" value="1"/>
</dbReference>
<evidence type="ECO:0000256" key="5">
    <source>
        <dbReference type="ARBA" id="ARBA00022932"/>
    </source>
</evidence>
<dbReference type="PANTHER" id="PTHR11076">
    <property type="entry name" value="DNA REPAIR POLYMERASE UMUC / TRANSFERASE FAMILY MEMBER"/>
    <property type="match status" value="1"/>
</dbReference>
<dbReference type="EC" id="2.7.7.7" evidence="7"/>
<evidence type="ECO:0000259" key="6">
    <source>
        <dbReference type="PROSITE" id="PS50173"/>
    </source>
</evidence>